<dbReference type="EMBL" id="JAKGAQ010000004">
    <property type="protein sequence ID" value="MCF2872359.1"/>
    <property type="molecule type" value="Genomic_DNA"/>
</dbReference>
<evidence type="ECO:0000256" key="1">
    <source>
        <dbReference type="ARBA" id="ARBA00001947"/>
    </source>
</evidence>
<comment type="cofactor">
    <cofactor evidence="1">
        <name>Zn(2+)</name>
        <dbReference type="ChEBI" id="CHEBI:29105"/>
    </cofactor>
</comment>
<evidence type="ECO:0000256" key="4">
    <source>
        <dbReference type="ARBA" id="ARBA00022692"/>
    </source>
</evidence>
<sequence length="649" mass="71411">MENTWLHFLKDLEVSCFSSGDGMRYAVHEPRSGKIFLTNRTIAQHLNALQNGQTDLAVADQNEMAKVYGFIETVRNASTAELTAKPPFNPLFVRWKGLDLGKYDRPLARWAACLGPFVWPVFIGLFLCCLGLGVISEWAILGAATQMISIEGLATFALMSPFLKLPHELGHALAARRFDVPLRNAGIIFVGLFPLPFVDTSAADICANKNQRIRISLAGIFVDLLIAMTAFVAWYLVDGTFLKTITANIFIFSSLNSLLFNGNPLMRLDGYFAFSDWIGHRNLSSAAAQIFKNARTYCATFGGAGASVQGRKERMYLFYGVASGLYKINILLTILWLTLPRFFGLGLLLAIWGGYAMFFSPLLNKLQAEPVEGKQSYMGRRAVFWGGVLAVTGACLFIPLPFKVTVPVSLDTNGTYAVQTQAAGVLRQISDSGQVDAGTVLFAMDNPVLDQDIALAREILVLANAQRDNVLQRDATQTRIATAQLEAPQKELEVLLVGLEAMTLSAPQSGIFRPSTDARTGAFFAEGSRLGYLLPDVAQSVVIGQFPEDQIARLRDGDPEYSLWNAGDVFANDTVIETRLVQINQLAAETGQRTYQLIAHLNLPPNALHGRQQYLKLTLETAPVYTHLYEVFLNLRRSYLNARIGQGAN</sequence>
<organism evidence="9 10">
    <name type="scientific">Octadecabacter dasysiphoniae</name>
    <dbReference type="NCBI Taxonomy" id="2909341"/>
    <lineage>
        <taxon>Bacteria</taxon>
        <taxon>Pseudomonadati</taxon>
        <taxon>Pseudomonadota</taxon>
        <taxon>Alphaproteobacteria</taxon>
        <taxon>Rhodobacterales</taxon>
        <taxon>Roseobacteraceae</taxon>
        <taxon>Octadecabacter</taxon>
    </lineage>
</organism>
<comment type="caution">
    <text evidence="9">The sequence shown here is derived from an EMBL/GenBank/DDBJ whole genome shotgun (WGS) entry which is preliminary data.</text>
</comment>
<feature type="transmembrane region" description="Helical" evidence="7">
    <location>
        <begin position="316"/>
        <end position="336"/>
    </location>
</feature>
<dbReference type="Proteomes" id="UP001200557">
    <property type="component" value="Unassembled WGS sequence"/>
</dbReference>
<dbReference type="InterPro" id="IPR008915">
    <property type="entry name" value="Peptidase_M50"/>
</dbReference>
<reference evidence="9 10" key="1">
    <citation type="submission" date="2022-01" db="EMBL/GenBank/DDBJ databases">
        <title>Octadecabacter sp. nov., isolated from a marine alga.</title>
        <authorList>
            <person name="Jin M.S."/>
            <person name="Kim H.M."/>
            <person name="Han D.M."/>
            <person name="Jung J.J."/>
            <person name="Jeon C.O."/>
        </authorList>
    </citation>
    <scope>NUCLEOTIDE SEQUENCE [LARGE SCALE GENOMIC DNA]</scope>
    <source>
        <strain evidence="9 10">G9-8</strain>
    </source>
</reference>
<keyword evidence="6 7" id="KW-0472">Membrane</keyword>
<keyword evidence="10" id="KW-1185">Reference proteome</keyword>
<feature type="transmembrane region" description="Helical" evidence="7">
    <location>
        <begin position="383"/>
        <end position="402"/>
    </location>
</feature>
<dbReference type="PANTHER" id="PTHR13325:SF3">
    <property type="entry name" value="MEMBRANE-BOUND TRANSCRIPTION FACTOR SITE-2 PROTEASE"/>
    <property type="match status" value="1"/>
</dbReference>
<name>A0ABS9CYU6_9RHOB</name>
<feature type="domain" description="Peptidase M50" evidence="8">
    <location>
        <begin position="165"/>
        <end position="271"/>
    </location>
</feature>
<comment type="subcellular location">
    <subcellularLocation>
        <location evidence="2">Endomembrane system</location>
        <topology evidence="2">Multi-pass membrane protein</topology>
    </subcellularLocation>
</comment>
<evidence type="ECO:0000259" key="8">
    <source>
        <dbReference type="Pfam" id="PF02163"/>
    </source>
</evidence>
<dbReference type="Pfam" id="PF02163">
    <property type="entry name" value="Peptidase_M50"/>
    <property type="match status" value="1"/>
</dbReference>
<comment type="similarity">
    <text evidence="3">Belongs to the peptidase M50B family.</text>
</comment>
<feature type="transmembrane region" description="Helical" evidence="7">
    <location>
        <begin position="215"/>
        <end position="235"/>
    </location>
</feature>
<evidence type="ECO:0000256" key="5">
    <source>
        <dbReference type="ARBA" id="ARBA00022989"/>
    </source>
</evidence>
<keyword evidence="5 7" id="KW-1133">Transmembrane helix</keyword>
<evidence type="ECO:0000256" key="2">
    <source>
        <dbReference type="ARBA" id="ARBA00004127"/>
    </source>
</evidence>
<evidence type="ECO:0000313" key="9">
    <source>
        <dbReference type="EMBL" id="MCF2872359.1"/>
    </source>
</evidence>
<evidence type="ECO:0000256" key="6">
    <source>
        <dbReference type="ARBA" id="ARBA00023136"/>
    </source>
</evidence>
<evidence type="ECO:0000313" key="10">
    <source>
        <dbReference type="Proteomes" id="UP001200557"/>
    </source>
</evidence>
<feature type="transmembrane region" description="Helical" evidence="7">
    <location>
        <begin position="241"/>
        <end position="260"/>
    </location>
</feature>
<proteinExistence type="inferred from homology"/>
<protein>
    <recommendedName>
        <fullName evidence="8">Peptidase M50 domain-containing protein</fullName>
    </recommendedName>
</protein>
<dbReference type="RefSeq" id="WP_235226690.1">
    <property type="nucleotide sequence ID" value="NZ_JAKGAQ010000004.1"/>
</dbReference>
<feature type="transmembrane region" description="Helical" evidence="7">
    <location>
        <begin position="342"/>
        <end position="363"/>
    </location>
</feature>
<dbReference type="InterPro" id="IPR001193">
    <property type="entry name" value="MBTPS2"/>
</dbReference>
<dbReference type="PANTHER" id="PTHR13325">
    <property type="entry name" value="PROTEASE M50 MEMBRANE-BOUND TRANSCRIPTION FACTOR SITE 2 PROTEASE"/>
    <property type="match status" value="1"/>
</dbReference>
<evidence type="ECO:0000256" key="7">
    <source>
        <dbReference type="SAM" id="Phobius"/>
    </source>
</evidence>
<evidence type="ECO:0000256" key="3">
    <source>
        <dbReference type="ARBA" id="ARBA00007931"/>
    </source>
</evidence>
<feature type="transmembrane region" description="Helical" evidence="7">
    <location>
        <begin position="110"/>
        <end position="133"/>
    </location>
</feature>
<accession>A0ABS9CYU6</accession>
<gene>
    <name evidence="9" type="ORF">L0664_14890</name>
</gene>
<keyword evidence="4 7" id="KW-0812">Transmembrane</keyword>